<dbReference type="Gene3D" id="3.30.310.50">
    <property type="entry name" value="Alpha-D-phosphohexomutase, C-terminal domain"/>
    <property type="match status" value="1"/>
</dbReference>
<dbReference type="AlphaFoldDB" id="A0A6J4KG53"/>
<dbReference type="Pfam" id="PF09981">
    <property type="entry name" value="DUF2218"/>
    <property type="match status" value="1"/>
</dbReference>
<accession>A0A6J4KG53</accession>
<reference evidence="1" key="1">
    <citation type="submission" date="2020-02" db="EMBL/GenBank/DDBJ databases">
        <authorList>
            <person name="Meier V. D."/>
        </authorList>
    </citation>
    <scope>NUCLEOTIDE SEQUENCE</scope>
    <source>
        <strain evidence="1">AVDCRST_MAG48</strain>
    </source>
</reference>
<evidence type="ECO:0008006" key="2">
    <source>
        <dbReference type="Google" id="ProtNLM"/>
    </source>
</evidence>
<gene>
    <name evidence="1" type="ORF">AVDCRST_MAG48-1611</name>
</gene>
<organism evidence="1">
    <name type="scientific">uncultured Friedmanniella sp</name>
    <dbReference type="NCBI Taxonomy" id="335381"/>
    <lineage>
        <taxon>Bacteria</taxon>
        <taxon>Bacillati</taxon>
        <taxon>Actinomycetota</taxon>
        <taxon>Actinomycetes</taxon>
        <taxon>Propionibacteriales</taxon>
        <taxon>Nocardioidaceae</taxon>
        <taxon>Friedmanniella</taxon>
        <taxon>environmental samples</taxon>
    </lineage>
</organism>
<protein>
    <recommendedName>
        <fullName evidence="2">DUF2218 domain-containing protein</fullName>
    </recommendedName>
</protein>
<dbReference type="EMBL" id="CADCTS010000233">
    <property type="protein sequence ID" value="CAA9304811.1"/>
    <property type="molecule type" value="Genomic_DNA"/>
</dbReference>
<proteinExistence type="predicted"/>
<sequence length="99" mass="10625">MAETWTARAAVATDAAERYAKQLAAHLGRRAEVREEPGGRRVVLGDGSCLLVAGDTVLELSAEAPSAESLERVQHVVGSHLERFGSRRELVVDWSGPTS</sequence>
<dbReference type="InterPro" id="IPR014543">
    <property type="entry name" value="UCP028291"/>
</dbReference>
<evidence type="ECO:0000313" key="1">
    <source>
        <dbReference type="EMBL" id="CAA9304811.1"/>
    </source>
</evidence>
<name>A0A6J4KG53_9ACTN</name>